<dbReference type="OrthoDB" id="4424987at2"/>
<dbReference type="AlphaFoldDB" id="C3PI57"/>
<dbReference type="EMBL" id="CP001601">
    <property type="protein sequence ID" value="ACP33511.1"/>
    <property type="molecule type" value="Genomic_DNA"/>
</dbReference>
<proteinExistence type="predicted"/>
<protein>
    <submittedName>
        <fullName evidence="1">Uncharacterized protein</fullName>
    </submittedName>
</protein>
<dbReference type="STRING" id="548476.cauri_1918"/>
<accession>C3PI57</accession>
<evidence type="ECO:0000313" key="1">
    <source>
        <dbReference type="EMBL" id="ACP33511.1"/>
    </source>
</evidence>
<dbReference type="eggNOG" id="ENOG5031INP">
    <property type="taxonomic scope" value="Bacteria"/>
</dbReference>
<dbReference type="GeneID" id="31924554"/>
<dbReference type="Proteomes" id="UP000002077">
    <property type="component" value="Chromosome"/>
</dbReference>
<dbReference type="HOGENOM" id="CLU_1966838_0_0_11"/>
<name>C3PI57_CORA7</name>
<dbReference type="RefSeq" id="WP_012715223.1">
    <property type="nucleotide sequence ID" value="NC_012590.1"/>
</dbReference>
<sequence length="127" mass="13707">MGKVADDIAAQWFRHDCVLLRGAGASPYGWQEGEPVPFKGFVRQATRRVVGPEGEQTVTDTMVYVPLGLVVERGDHVELPDPFETGPWEVTERAAFDGAGNQTPDHQKLTLTIPSESSGGGVVNPYG</sequence>
<evidence type="ECO:0000313" key="2">
    <source>
        <dbReference type="Proteomes" id="UP000002077"/>
    </source>
</evidence>
<organism evidence="1 2">
    <name type="scientific">Corynebacterium aurimucosum (strain ATCC 700975 / DSM 44827 / CIP 107346 / CN-1)</name>
    <name type="common">Corynebacterium nigricans</name>
    <dbReference type="NCBI Taxonomy" id="548476"/>
    <lineage>
        <taxon>Bacteria</taxon>
        <taxon>Bacillati</taxon>
        <taxon>Actinomycetota</taxon>
        <taxon>Actinomycetes</taxon>
        <taxon>Mycobacteriales</taxon>
        <taxon>Corynebacteriaceae</taxon>
        <taxon>Corynebacterium</taxon>
    </lineage>
</organism>
<keyword evidence="2" id="KW-1185">Reference proteome</keyword>
<reference evidence="1 2" key="1">
    <citation type="journal article" date="2010" name="BMC Genomics">
        <title>Complete genome sequence and lifestyle of black-pigmented Corynebacterium aurimucosum ATCC 700975 (formerly C. nigricans CN-1) isolated from a vaginal swab of a woman with spontaneous abortion.</title>
        <authorList>
            <person name="Trost E."/>
            <person name="Gotker S."/>
            <person name="Schneider J."/>
            <person name="Schneiker-Bekel S."/>
            <person name="Szczepanowski R."/>
            <person name="Tilker A."/>
            <person name="Viehoever P."/>
            <person name="Arnold W."/>
            <person name="Bekel T."/>
            <person name="Blom J."/>
            <person name="Gartemann K.H."/>
            <person name="Linke B."/>
            <person name="Goesmann A."/>
            <person name="Puhler A."/>
            <person name="Shukla S.K."/>
            <person name="Tauch A."/>
        </authorList>
    </citation>
    <scope>NUCLEOTIDE SEQUENCE [LARGE SCALE GENOMIC DNA]</scope>
    <source>
        <strain evidence="2">ATCC 700975 / DSM 44827 / CIP 107346 / CN-1</strain>
    </source>
</reference>
<gene>
    <name evidence="1" type="ordered locus">cauri_1918</name>
</gene>
<dbReference type="KEGG" id="car:cauri_1918"/>